<dbReference type="GO" id="GO:0005524">
    <property type="term" value="F:ATP binding"/>
    <property type="evidence" value="ECO:0007669"/>
    <property type="project" value="UniProtKB-KW"/>
</dbReference>
<dbReference type="AlphaFoldDB" id="A0A7G3UMA1"/>
<dbReference type="Gene3D" id="1.10.510.10">
    <property type="entry name" value="Transferase(Phosphotransferase) domain 1"/>
    <property type="match status" value="1"/>
</dbReference>
<evidence type="ECO:0000313" key="9">
    <source>
        <dbReference type="EMBL" id="QKM71507.1"/>
    </source>
</evidence>
<evidence type="ECO:0000256" key="4">
    <source>
        <dbReference type="ARBA" id="ARBA00022741"/>
    </source>
</evidence>
<keyword evidence="6" id="KW-0067">ATP-binding</keyword>
<dbReference type="SUPFAM" id="SSF56112">
    <property type="entry name" value="Protein kinase-like (PK-like)"/>
    <property type="match status" value="1"/>
</dbReference>
<feature type="compositionally biased region" description="Basic and acidic residues" evidence="7">
    <location>
        <begin position="206"/>
        <end position="220"/>
    </location>
</feature>
<evidence type="ECO:0000256" key="2">
    <source>
        <dbReference type="ARBA" id="ARBA00022527"/>
    </source>
</evidence>
<reference evidence="9 10" key="1">
    <citation type="journal article" date="2012" name="J. Bacteriol.">
        <title>Draft genome of Streptomyces tsukubaensis NRRL 18488, the producer of the clinically important immunosuppressant tacrolimus (FK506).</title>
        <authorList>
            <person name="Barreiro C."/>
            <person name="Prieto C."/>
            <person name="Sola-Landa A."/>
            <person name="Solera E."/>
            <person name="Martinez-Castro M."/>
            <person name="Perez-Redondo R."/>
            <person name="Garcia-Estrada C."/>
            <person name="Aparicio J.F."/>
            <person name="Fernandez-Martinez L.T."/>
            <person name="Santos-Aberturas J."/>
            <person name="Salehi-Najafabadi Z."/>
            <person name="Rodriguez-Garcia A."/>
            <person name="Tauch A."/>
            <person name="Martin J.F."/>
        </authorList>
    </citation>
    <scope>NUCLEOTIDE SEQUENCE [LARGE SCALE GENOMIC DNA]</scope>
    <source>
        <strain evidence="10">DSM 42081 / NBRC 108919 / NRRL 18488 / 9993</strain>
    </source>
</reference>
<dbReference type="Gene3D" id="3.30.200.20">
    <property type="entry name" value="Phosphorylase Kinase, domain 1"/>
    <property type="match status" value="1"/>
</dbReference>
<evidence type="ECO:0000259" key="8">
    <source>
        <dbReference type="PROSITE" id="PS50011"/>
    </source>
</evidence>
<dbReference type="EMBL" id="CP029159">
    <property type="protein sequence ID" value="QKM71507.1"/>
    <property type="molecule type" value="Genomic_DNA"/>
</dbReference>
<keyword evidence="4" id="KW-0547">Nucleotide-binding</keyword>
<evidence type="ECO:0000313" key="10">
    <source>
        <dbReference type="Proteomes" id="UP000005940"/>
    </source>
</evidence>
<evidence type="ECO:0000256" key="1">
    <source>
        <dbReference type="ARBA" id="ARBA00012513"/>
    </source>
</evidence>
<gene>
    <name evidence="9" type="ORF">STSU_010325</name>
</gene>
<dbReference type="GO" id="GO:0004674">
    <property type="term" value="F:protein serine/threonine kinase activity"/>
    <property type="evidence" value="ECO:0007669"/>
    <property type="project" value="UniProtKB-KW"/>
</dbReference>
<dbReference type="Pfam" id="PF00069">
    <property type="entry name" value="Pkinase"/>
    <property type="match status" value="1"/>
</dbReference>
<dbReference type="EC" id="2.7.11.1" evidence="1"/>
<keyword evidence="3" id="KW-0808">Transferase</keyword>
<dbReference type="CDD" id="cd14014">
    <property type="entry name" value="STKc_PknB_like"/>
    <property type="match status" value="1"/>
</dbReference>
<keyword evidence="5 9" id="KW-0418">Kinase</keyword>
<feature type="domain" description="Protein kinase" evidence="8">
    <location>
        <begin position="1"/>
        <end position="266"/>
    </location>
</feature>
<name>A0A7G3UMA1_STRT9</name>
<feature type="region of interest" description="Disordered" evidence="7">
    <location>
        <begin position="206"/>
        <end position="227"/>
    </location>
</feature>
<evidence type="ECO:0000256" key="7">
    <source>
        <dbReference type="SAM" id="MobiDB-lite"/>
    </source>
</evidence>
<evidence type="ECO:0000256" key="3">
    <source>
        <dbReference type="ARBA" id="ARBA00022679"/>
    </source>
</evidence>
<dbReference type="PANTHER" id="PTHR43289:SF6">
    <property type="entry name" value="SERINE_THREONINE-PROTEIN KINASE NEKL-3"/>
    <property type="match status" value="1"/>
</dbReference>
<evidence type="ECO:0000256" key="5">
    <source>
        <dbReference type="ARBA" id="ARBA00022777"/>
    </source>
</evidence>
<dbReference type="InterPro" id="IPR000719">
    <property type="entry name" value="Prot_kinase_dom"/>
</dbReference>
<dbReference type="PANTHER" id="PTHR43289">
    <property type="entry name" value="MITOGEN-ACTIVATED PROTEIN KINASE KINASE KINASE 20-RELATED"/>
    <property type="match status" value="1"/>
</dbReference>
<feature type="region of interest" description="Disordered" evidence="7">
    <location>
        <begin position="270"/>
        <end position="313"/>
    </location>
</feature>
<proteinExistence type="predicted"/>
<keyword evidence="10" id="KW-1185">Reference proteome</keyword>
<accession>A0A7G3UMA1</accession>
<sequence>MAMLWKAWDTYRDTWVAVKVLHERNELVRLHETTDGEALESDLTTRFRRECAILREIRHPAIPAWLDEGFHDGRPYLVMEWVEGMSLHQFIETYGQCEPSVVASLIVQMAEALDYAHRCGFIHRDLNPKNVMITREGVVHLVDFGIAMPLDPTVTRYTAYGTRSPGTPGYTSPEQHNGGAVGVPSDIYSLGCVAFELHTGRWPFHPDSERDLERQHESDKPAPSVAWFAPGLPPELAETVDRMLIKPIRQRLDSVPKILAVYRAFLPSVGDPEPSPRLTHDPTRPFRRPESPARTARGRSAAPRRIRPAHRTSSWLQPAAAAAALEAARNELRNGQAAPGPHCEALERMRKDALRSWGIREEVTARIQLICADARFAGADSSADTDTALRLYRELVVELAQHAAPGIREVFLSARAGASSCLLALERDPAPAFDGWVAVTSETAELPEPPEDTLRRCRALGEEFLHLGFRTERVRALLAGLPTTGA</sequence>
<feature type="compositionally biased region" description="Basic and acidic residues" evidence="7">
    <location>
        <begin position="278"/>
        <end position="291"/>
    </location>
</feature>
<dbReference type="Proteomes" id="UP000005940">
    <property type="component" value="Chromosome"/>
</dbReference>
<protein>
    <recommendedName>
        <fullName evidence="1">non-specific serine/threonine protein kinase</fullName>
        <ecNumber evidence="1">2.7.11.1</ecNumber>
    </recommendedName>
</protein>
<dbReference type="PROSITE" id="PS50011">
    <property type="entry name" value="PROTEIN_KINASE_DOM"/>
    <property type="match status" value="1"/>
</dbReference>
<evidence type="ECO:0000256" key="6">
    <source>
        <dbReference type="ARBA" id="ARBA00022840"/>
    </source>
</evidence>
<dbReference type="InterPro" id="IPR011009">
    <property type="entry name" value="Kinase-like_dom_sf"/>
</dbReference>
<organism evidence="9 10">
    <name type="scientific">Streptomyces tsukubensis (strain DSM 42081 / NBRC 108919 / NRRL 18488 / 9993)</name>
    <dbReference type="NCBI Taxonomy" id="1114943"/>
    <lineage>
        <taxon>Bacteria</taxon>
        <taxon>Bacillati</taxon>
        <taxon>Actinomycetota</taxon>
        <taxon>Actinomycetes</taxon>
        <taxon>Kitasatosporales</taxon>
        <taxon>Streptomycetaceae</taxon>
        <taxon>Streptomyces</taxon>
    </lineage>
</organism>
<keyword evidence="2 9" id="KW-0723">Serine/threonine-protein kinase</keyword>